<comment type="caution">
    <text evidence="4">The sequence shown here is derived from an EMBL/GenBank/DDBJ whole genome shotgun (WGS) entry which is preliminary data.</text>
</comment>
<evidence type="ECO:0000256" key="1">
    <source>
        <dbReference type="ARBA" id="ARBA00006484"/>
    </source>
</evidence>
<dbReference type="PANTHER" id="PTHR42901">
    <property type="entry name" value="ALCOHOL DEHYDROGENASE"/>
    <property type="match status" value="1"/>
</dbReference>
<accession>A0AAJ0U3K4</accession>
<evidence type="ECO:0000313" key="5">
    <source>
        <dbReference type="Proteomes" id="UP001296776"/>
    </source>
</evidence>
<dbReference type="InterPro" id="IPR002347">
    <property type="entry name" value="SDR_fam"/>
</dbReference>
<reference evidence="4" key="2">
    <citation type="journal article" date="2020" name="Microorganisms">
        <title>Osmotic Adaptation and Compatible Solute Biosynthesis of Phototrophic Bacteria as Revealed from Genome Analyses.</title>
        <authorList>
            <person name="Imhoff J.F."/>
            <person name="Rahn T."/>
            <person name="Kunzel S."/>
            <person name="Keller A."/>
            <person name="Neulinger S.C."/>
        </authorList>
    </citation>
    <scope>NUCLEOTIDE SEQUENCE</scope>
    <source>
        <strain evidence="4">DSM 11080</strain>
    </source>
</reference>
<reference evidence="4" key="1">
    <citation type="submission" date="2017-08" db="EMBL/GenBank/DDBJ databases">
        <authorList>
            <person name="Imhoff J.F."/>
            <person name="Rahn T."/>
            <person name="Kuenzel S."/>
            <person name="Neulinger S.C."/>
        </authorList>
    </citation>
    <scope>NUCLEOTIDE SEQUENCE</scope>
    <source>
        <strain evidence="4">DSM 11080</strain>
    </source>
</reference>
<dbReference type="AlphaFoldDB" id="A0AAJ0U3K4"/>
<evidence type="ECO:0000313" key="4">
    <source>
        <dbReference type="EMBL" id="MBK1704649.1"/>
    </source>
</evidence>
<dbReference type="Gene3D" id="3.40.50.720">
    <property type="entry name" value="NAD(P)-binding Rossmann-like Domain"/>
    <property type="match status" value="1"/>
</dbReference>
<dbReference type="SUPFAM" id="SSF51735">
    <property type="entry name" value="NAD(P)-binding Rossmann-fold domains"/>
    <property type="match status" value="1"/>
</dbReference>
<comment type="similarity">
    <text evidence="1">Belongs to the short-chain dehydrogenases/reductases (SDR) family.</text>
</comment>
<dbReference type="InterPro" id="IPR036291">
    <property type="entry name" value="NAD(P)-bd_dom_sf"/>
</dbReference>
<dbReference type="PANTHER" id="PTHR42901:SF1">
    <property type="entry name" value="ALCOHOL DEHYDROGENASE"/>
    <property type="match status" value="1"/>
</dbReference>
<organism evidence="4 5">
    <name type="scientific">Halochromatium glycolicum</name>
    <dbReference type="NCBI Taxonomy" id="85075"/>
    <lineage>
        <taxon>Bacteria</taxon>
        <taxon>Pseudomonadati</taxon>
        <taxon>Pseudomonadota</taxon>
        <taxon>Gammaproteobacteria</taxon>
        <taxon>Chromatiales</taxon>
        <taxon>Chromatiaceae</taxon>
        <taxon>Halochromatium</taxon>
    </lineage>
</organism>
<name>A0AAJ0U3K4_9GAMM</name>
<keyword evidence="5" id="KW-1185">Reference proteome</keyword>
<feature type="region of interest" description="Disordered" evidence="3">
    <location>
        <begin position="240"/>
        <end position="265"/>
    </location>
</feature>
<gene>
    <name evidence="4" type="ORF">CKO40_08885</name>
</gene>
<protein>
    <submittedName>
        <fullName evidence="4">YciK family oxidoreductase</fullName>
    </submittedName>
</protein>
<evidence type="ECO:0000256" key="2">
    <source>
        <dbReference type="ARBA" id="ARBA00023002"/>
    </source>
</evidence>
<dbReference type="PRINTS" id="PR00081">
    <property type="entry name" value="GDHRDH"/>
</dbReference>
<dbReference type="EMBL" id="NRSJ01000012">
    <property type="protein sequence ID" value="MBK1704649.1"/>
    <property type="molecule type" value="Genomic_DNA"/>
</dbReference>
<dbReference type="Proteomes" id="UP001296776">
    <property type="component" value="Unassembled WGS sequence"/>
</dbReference>
<feature type="region of interest" description="Disordered" evidence="3">
    <location>
        <begin position="187"/>
        <end position="219"/>
    </location>
</feature>
<evidence type="ECO:0000256" key="3">
    <source>
        <dbReference type="SAM" id="MobiDB-lite"/>
    </source>
</evidence>
<sequence length="265" mass="28617">MQDYQPRPDLLQDRVILITGAAEGMGRALALECARHGATVILSGFREKALESVYDAITEAGGPEPASLPLDLDKADEQLMLGIATTLGDEFGRLDGLVHTAQYIPFLSRIDDYDADQWSKVLRINLTGPFLLTQACLPLLRSAEAASVVFQADRVGRRALAYWGAFATAMSGIEALMQTLAEETEASSRIRVNSLDPGPLRTAQRRELYPAEDPNTVPKPEQLTDAFLYLLGPDSRGITGQAFSARPASADANRDAASEAETALP</sequence>
<keyword evidence="2" id="KW-0560">Oxidoreductase</keyword>
<dbReference type="Pfam" id="PF13561">
    <property type="entry name" value="adh_short_C2"/>
    <property type="match status" value="1"/>
</dbReference>
<dbReference type="GO" id="GO:0016491">
    <property type="term" value="F:oxidoreductase activity"/>
    <property type="evidence" value="ECO:0007669"/>
    <property type="project" value="UniProtKB-KW"/>
</dbReference>
<proteinExistence type="inferred from homology"/>